<evidence type="ECO:0000313" key="11">
    <source>
        <dbReference type="EMBL" id="EYU41311.1"/>
    </source>
</evidence>
<dbReference type="Gene3D" id="3.80.10.10">
    <property type="entry name" value="Ribonuclease Inhibitor"/>
    <property type="match status" value="2"/>
</dbReference>
<dbReference type="Pfam" id="PF18052">
    <property type="entry name" value="Rx_N"/>
    <property type="match status" value="1"/>
</dbReference>
<feature type="domain" description="Disease resistance N-terminal" evidence="8">
    <location>
        <begin position="9"/>
        <end position="95"/>
    </location>
</feature>
<evidence type="ECO:0000259" key="10">
    <source>
        <dbReference type="Pfam" id="PF25019"/>
    </source>
</evidence>
<evidence type="ECO:0000256" key="2">
    <source>
        <dbReference type="ARBA" id="ARBA00022614"/>
    </source>
</evidence>
<dbReference type="Gene3D" id="1.10.8.430">
    <property type="entry name" value="Helical domain of apoptotic protease-activating factors"/>
    <property type="match status" value="1"/>
</dbReference>
<comment type="similarity">
    <text evidence="1">Belongs to the disease resistance NB-LRR family.</text>
</comment>
<dbReference type="CDD" id="cd14798">
    <property type="entry name" value="RX-CC_like"/>
    <property type="match status" value="1"/>
</dbReference>
<dbReference type="Gene3D" id="3.40.50.300">
    <property type="entry name" value="P-loop containing nucleotide triphosphate hydrolases"/>
    <property type="match status" value="1"/>
</dbReference>
<evidence type="ECO:0008006" key="13">
    <source>
        <dbReference type="Google" id="ProtNLM"/>
    </source>
</evidence>
<dbReference type="Proteomes" id="UP000030748">
    <property type="component" value="Unassembled WGS sequence"/>
</dbReference>
<evidence type="ECO:0000313" key="12">
    <source>
        <dbReference type="Proteomes" id="UP000030748"/>
    </source>
</evidence>
<dbReference type="GO" id="GO:0005524">
    <property type="term" value="F:ATP binding"/>
    <property type="evidence" value="ECO:0007669"/>
    <property type="project" value="UniProtKB-KW"/>
</dbReference>
<dbReference type="GO" id="GO:0043531">
    <property type="term" value="F:ADP binding"/>
    <property type="evidence" value="ECO:0007669"/>
    <property type="project" value="InterPro"/>
</dbReference>
<dbReference type="PANTHER" id="PTHR36766:SF47">
    <property type="entry name" value="NB-ARC DOMAIN-CONTAINING PROTEIN"/>
    <property type="match status" value="1"/>
</dbReference>
<dbReference type="InterPro" id="IPR056789">
    <property type="entry name" value="LRR_R13L1-DRL21"/>
</dbReference>
<evidence type="ECO:0000256" key="4">
    <source>
        <dbReference type="ARBA" id="ARBA00022741"/>
    </source>
</evidence>
<keyword evidence="2" id="KW-0433">Leucine-rich repeat</keyword>
<dbReference type="EMBL" id="KI630330">
    <property type="protein sequence ID" value="EYU41311.1"/>
    <property type="molecule type" value="Genomic_DNA"/>
</dbReference>
<dbReference type="Gene3D" id="1.20.5.4130">
    <property type="match status" value="1"/>
</dbReference>
<dbReference type="eggNOG" id="KOG4658">
    <property type="taxonomic scope" value="Eukaryota"/>
</dbReference>
<keyword evidence="12" id="KW-1185">Reference proteome</keyword>
<dbReference type="SUPFAM" id="SSF52047">
    <property type="entry name" value="RNI-like"/>
    <property type="match status" value="1"/>
</dbReference>
<dbReference type="SUPFAM" id="SSF52058">
    <property type="entry name" value="L domain-like"/>
    <property type="match status" value="1"/>
</dbReference>
<keyword evidence="4" id="KW-0547">Nucleotide-binding</keyword>
<dbReference type="FunFam" id="1.10.10.10:FF:000322">
    <property type="entry name" value="Probable disease resistance protein At1g63360"/>
    <property type="match status" value="1"/>
</dbReference>
<dbReference type="InterPro" id="IPR027417">
    <property type="entry name" value="P-loop_NTPase"/>
</dbReference>
<dbReference type="InterPro" id="IPR032675">
    <property type="entry name" value="LRR_dom_sf"/>
</dbReference>
<dbReference type="InterPro" id="IPR038005">
    <property type="entry name" value="RX-like_CC"/>
</dbReference>
<dbReference type="PANTHER" id="PTHR36766">
    <property type="entry name" value="PLANT BROAD-SPECTRUM MILDEW RESISTANCE PROTEIN RPW8"/>
    <property type="match status" value="1"/>
</dbReference>
<evidence type="ECO:0000256" key="3">
    <source>
        <dbReference type="ARBA" id="ARBA00022737"/>
    </source>
</evidence>
<dbReference type="InterPro" id="IPR042197">
    <property type="entry name" value="Apaf_helical"/>
</dbReference>
<evidence type="ECO:0000256" key="5">
    <source>
        <dbReference type="ARBA" id="ARBA00022821"/>
    </source>
</evidence>
<evidence type="ECO:0000256" key="1">
    <source>
        <dbReference type="ARBA" id="ARBA00008894"/>
    </source>
</evidence>
<dbReference type="Pfam" id="PF25019">
    <property type="entry name" value="LRR_R13L1-DRL21"/>
    <property type="match status" value="2"/>
</dbReference>
<reference evidence="11 12" key="1">
    <citation type="journal article" date="2013" name="Proc. Natl. Acad. Sci. U.S.A.">
        <title>Fine-scale variation in meiotic recombination in Mimulus inferred from population shotgun sequencing.</title>
        <authorList>
            <person name="Hellsten U."/>
            <person name="Wright K.M."/>
            <person name="Jenkins J."/>
            <person name="Shu S."/>
            <person name="Yuan Y."/>
            <person name="Wessler S.R."/>
            <person name="Schmutz J."/>
            <person name="Willis J.H."/>
            <person name="Rokhsar D.S."/>
        </authorList>
    </citation>
    <scope>NUCLEOTIDE SEQUENCE [LARGE SCALE GENOMIC DNA]</scope>
    <source>
        <strain evidence="12">cv. DUN x IM62</strain>
    </source>
</reference>
<organism evidence="11 12">
    <name type="scientific">Erythranthe guttata</name>
    <name type="common">Yellow monkey flower</name>
    <name type="synonym">Mimulus guttatus</name>
    <dbReference type="NCBI Taxonomy" id="4155"/>
    <lineage>
        <taxon>Eukaryota</taxon>
        <taxon>Viridiplantae</taxon>
        <taxon>Streptophyta</taxon>
        <taxon>Embryophyta</taxon>
        <taxon>Tracheophyta</taxon>
        <taxon>Spermatophyta</taxon>
        <taxon>Magnoliopsida</taxon>
        <taxon>eudicotyledons</taxon>
        <taxon>Gunneridae</taxon>
        <taxon>Pentapetalae</taxon>
        <taxon>asterids</taxon>
        <taxon>lamiids</taxon>
        <taxon>Lamiales</taxon>
        <taxon>Phrymaceae</taxon>
        <taxon>Erythranthe</taxon>
    </lineage>
</organism>
<keyword evidence="6" id="KW-0067">ATP-binding</keyword>
<dbReference type="Pfam" id="PF00931">
    <property type="entry name" value="NB-ARC"/>
    <property type="match status" value="1"/>
</dbReference>
<sequence>MADGVVSAVVETVLGVLSSSTLQEISLYLGLTDDLNNLESTFSTIQLVLKDAEIKQMKSEAIQNWLWKLKNASYDAEDVLDRIATEGLRRKADAERGTRYRLKSFLSSRNPLLFHSKMAHEVKNIRAKLDAIAEERLKFHLGESVVENRFGEAFESRITSYVVNESEIYGRNEEKEMIIEKLLCITRDHRDDPSVYAVWGMGGLGKTTLAQVVYNDERIDKHFELRIWVCVSDDFRVEMIIRAILESIGGGGSDISTLDPLQRLLQEKLRGRRFLLVLDDVWNENHRLWDGLKEILKCGSKGSVLMVTTRIEKVALMMANIGVHHIGYLSDDDSWALFSRRAFVSGEGEENFVAIGKVIVKKCGGVPLAIKALGSLMRFKSDESEWLAIEGSEIWHLSDDENGILPALRLSYDNLLPQMRQCFAYCCIFPKDYVMQENELVELWMANGYLPSDGLRDMYLSGRLIFQELVWRSFLQDAKIDYWGKMVCKMHDLMHDLASSVMRHETCILEHGKTQICLRALDAKYCITKRLPDLVWKLEHLRYLVLSCYNIKRLPESLTCLQNLQTLKLTSSWMLLELPASLNEMKNLWFLDIEHFQSLVCTPPRLGNLTCLRRLSVFIVGPNELHRIDQLKELNLGEKLSIKGLEYVRNMEDAKSANLMTKKNLKSLSLSWTKGIQENSTQHSEEVLKGLEPHNNLETIRIESYQGSRFPNWMSTLAFKNMTEVSLANCQRCEHLPPLGKLHSLKSLYLHGMDSIKRLDARGPFPVLTSLRICNMPNFEEWTTTDSVESFPCLRDLDITVCPKLNGLPKLPALTSLMLCDGSLELVRSITFLTTSLTKLGLYDSAGLDPFPEGLLQNHNALEKLQIGSLPIRTLSNVLDNLFALKDLSLDSCSNLHTLTGGLESLKSLERLDIRGCNSLTSFPAIILEDLPSLRSLSFQNCKKLQSLSGPLKRASNLQDLLINGIPELEYLPESMQILNKLRGLRISHCDGLCSLPNWLSSLESLSEISIQSCKNLNALPDDFKNLKSTTRLEVWHCPQLEKRCKKPKGKDWQKISHIPVILINNKYIQHLDQNS</sequence>
<keyword evidence="3" id="KW-0677">Repeat</keyword>
<dbReference type="InterPro" id="IPR036388">
    <property type="entry name" value="WH-like_DNA-bd_sf"/>
</dbReference>
<dbReference type="InterPro" id="IPR041118">
    <property type="entry name" value="Rx_N"/>
</dbReference>
<dbReference type="GO" id="GO:0051607">
    <property type="term" value="P:defense response to virus"/>
    <property type="evidence" value="ECO:0007669"/>
    <property type="project" value="UniProtKB-ARBA"/>
</dbReference>
<feature type="domain" description="Disease resistance protein winged helix" evidence="9">
    <location>
        <begin position="428"/>
        <end position="498"/>
    </location>
</feature>
<dbReference type="InterPro" id="IPR058922">
    <property type="entry name" value="WHD_DRP"/>
</dbReference>
<evidence type="ECO:0000259" key="7">
    <source>
        <dbReference type="Pfam" id="PF00931"/>
    </source>
</evidence>
<dbReference type="AlphaFoldDB" id="A0A022RMX0"/>
<dbReference type="Gene3D" id="1.10.10.10">
    <property type="entry name" value="Winged helix-like DNA-binding domain superfamily/Winged helix DNA-binding domain"/>
    <property type="match status" value="1"/>
</dbReference>
<feature type="domain" description="R13L1/DRL21-like LRR repeat region" evidence="10">
    <location>
        <begin position="628"/>
        <end position="753"/>
    </location>
</feature>
<dbReference type="PRINTS" id="PR00364">
    <property type="entry name" value="DISEASERSIST"/>
</dbReference>
<gene>
    <name evidence="11" type="ORF">MIMGU_mgv1a026238mg</name>
</gene>
<accession>A0A022RMX0</accession>
<dbReference type="SUPFAM" id="SSF52540">
    <property type="entry name" value="P-loop containing nucleoside triphosphate hydrolases"/>
    <property type="match status" value="1"/>
</dbReference>
<dbReference type="FunFam" id="3.40.50.300:FF:001091">
    <property type="entry name" value="Probable disease resistance protein At1g61300"/>
    <property type="match status" value="1"/>
</dbReference>
<feature type="domain" description="R13L1/DRL21-like LRR repeat region" evidence="10">
    <location>
        <begin position="974"/>
        <end position="1037"/>
    </location>
</feature>
<evidence type="ECO:0000256" key="6">
    <source>
        <dbReference type="ARBA" id="ARBA00022840"/>
    </source>
</evidence>
<dbReference type="InterPro" id="IPR002182">
    <property type="entry name" value="NB-ARC"/>
</dbReference>
<evidence type="ECO:0000259" key="9">
    <source>
        <dbReference type="Pfam" id="PF23559"/>
    </source>
</evidence>
<proteinExistence type="inferred from homology"/>
<keyword evidence="5" id="KW-0611">Plant defense</keyword>
<protein>
    <recommendedName>
        <fullName evidence="13">NB-ARC domain-containing protein</fullName>
    </recommendedName>
</protein>
<dbReference type="Pfam" id="PF23559">
    <property type="entry name" value="WHD_DRP"/>
    <property type="match status" value="1"/>
</dbReference>
<feature type="domain" description="NB-ARC" evidence="7">
    <location>
        <begin position="175"/>
        <end position="343"/>
    </location>
</feature>
<evidence type="ECO:0000259" key="8">
    <source>
        <dbReference type="Pfam" id="PF18052"/>
    </source>
</evidence>
<name>A0A022RMX0_ERYGU</name>